<protein>
    <recommendedName>
        <fullName evidence="12">RRM domain-containing protein</fullName>
    </recommendedName>
</protein>
<feature type="compositionally biased region" description="Pro residues" evidence="11">
    <location>
        <begin position="20"/>
        <end position="31"/>
    </location>
</feature>
<evidence type="ECO:0000256" key="1">
    <source>
        <dbReference type="ARBA" id="ARBA00004123"/>
    </source>
</evidence>
<name>A0A1Y2G273_9BASI</name>
<comment type="caution">
    <text evidence="13">The sequence shown here is derived from an EMBL/GenBank/DDBJ whole genome shotgun (WGS) entry which is preliminary data.</text>
</comment>
<evidence type="ECO:0000256" key="3">
    <source>
        <dbReference type="ARBA" id="ARBA00022664"/>
    </source>
</evidence>
<dbReference type="InterPro" id="IPR000504">
    <property type="entry name" value="RRM_dom"/>
</dbReference>
<dbReference type="InterPro" id="IPR035979">
    <property type="entry name" value="RBD_domain_sf"/>
</dbReference>
<keyword evidence="5" id="KW-0677">Repeat</keyword>
<dbReference type="EMBL" id="MCGR01000002">
    <property type="protein sequence ID" value="ORY91464.1"/>
    <property type="molecule type" value="Genomic_DNA"/>
</dbReference>
<comment type="similarity">
    <text evidence="2">Belongs to the RRM U1 A/B'' family.</text>
</comment>
<dbReference type="OrthoDB" id="266020at2759"/>
<feature type="region of interest" description="Disordered" evidence="11">
    <location>
        <begin position="144"/>
        <end position="191"/>
    </location>
</feature>
<dbReference type="GO" id="GO:0030532">
    <property type="term" value="C:small nuclear ribonucleoprotein complex"/>
    <property type="evidence" value="ECO:0007669"/>
    <property type="project" value="UniProtKB-ARBA"/>
</dbReference>
<keyword evidence="3" id="KW-0507">mRNA processing</keyword>
<dbReference type="FunFam" id="3.30.70.330:FF:000039">
    <property type="entry name" value="U1 small nuclear ribonucleoprotein A"/>
    <property type="match status" value="1"/>
</dbReference>
<keyword evidence="7" id="KW-0508">mRNA splicing</keyword>
<dbReference type="SUPFAM" id="SSF54928">
    <property type="entry name" value="RNA-binding domain, RBD"/>
    <property type="match status" value="1"/>
</dbReference>
<feature type="compositionally biased region" description="Low complexity" evidence="11">
    <location>
        <begin position="182"/>
        <end position="191"/>
    </location>
</feature>
<feature type="domain" description="RRM" evidence="12">
    <location>
        <begin position="214"/>
        <end position="291"/>
    </location>
</feature>
<proteinExistence type="inferred from homology"/>
<evidence type="ECO:0000313" key="13">
    <source>
        <dbReference type="EMBL" id="ORY91464.1"/>
    </source>
</evidence>
<evidence type="ECO:0000256" key="4">
    <source>
        <dbReference type="ARBA" id="ARBA00022728"/>
    </source>
</evidence>
<keyword evidence="6 10" id="KW-0694">RNA-binding</keyword>
<dbReference type="Gene3D" id="3.30.70.330">
    <property type="match status" value="2"/>
</dbReference>
<feature type="domain" description="RRM" evidence="12">
    <location>
        <begin position="53"/>
        <end position="132"/>
    </location>
</feature>
<keyword evidence="9" id="KW-0687">Ribonucleoprotein</keyword>
<keyword evidence="8" id="KW-0539">Nucleus</keyword>
<dbReference type="SMART" id="SM00360">
    <property type="entry name" value="RRM"/>
    <property type="match status" value="2"/>
</dbReference>
<feature type="region of interest" description="Disordered" evidence="11">
    <location>
        <begin position="1"/>
        <end position="50"/>
    </location>
</feature>
<evidence type="ECO:0000256" key="9">
    <source>
        <dbReference type="ARBA" id="ARBA00023274"/>
    </source>
</evidence>
<evidence type="ECO:0000259" key="12">
    <source>
        <dbReference type="PROSITE" id="PS50102"/>
    </source>
</evidence>
<keyword evidence="4" id="KW-0747">Spliceosome</keyword>
<dbReference type="FunFam" id="3.30.70.330:FF:000029">
    <property type="entry name" value="U2 small nuclear ribonucleoprotein B"/>
    <property type="match status" value="1"/>
</dbReference>
<evidence type="ECO:0000256" key="8">
    <source>
        <dbReference type="ARBA" id="ARBA00023242"/>
    </source>
</evidence>
<dbReference type="CDD" id="cd12246">
    <property type="entry name" value="RRM1_U1A_like"/>
    <property type="match status" value="1"/>
</dbReference>
<dbReference type="PROSITE" id="PS50102">
    <property type="entry name" value="RRM"/>
    <property type="match status" value="2"/>
</dbReference>
<dbReference type="FunCoup" id="A0A1Y2G273">
    <property type="interactions" value="607"/>
</dbReference>
<dbReference type="GO" id="GO:0008380">
    <property type="term" value="P:RNA splicing"/>
    <property type="evidence" value="ECO:0007669"/>
    <property type="project" value="UniProtKB-KW"/>
</dbReference>
<evidence type="ECO:0000256" key="6">
    <source>
        <dbReference type="ARBA" id="ARBA00022884"/>
    </source>
</evidence>
<dbReference type="PANTHER" id="PTHR10501">
    <property type="entry name" value="U1 SMALL NUCLEAR RIBONUCLEOPROTEIN A/U2 SMALL NUCLEAR RIBONUCLEOPROTEIN B"/>
    <property type="match status" value="1"/>
</dbReference>
<feature type="compositionally biased region" description="Acidic residues" evidence="11">
    <location>
        <begin position="35"/>
        <end position="50"/>
    </location>
</feature>
<evidence type="ECO:0000256" key="2">
    <source>
        <dbReference type="ARBA" id="ARBA00007243"/>
    </source>
</evidence>
<dbReference type="GO" id="GO:0003723">
    <property type="term" value="F:RNA binding"/>
    <property type="evidence" value="ECO:0007669"/>
    <property type="project" value="UniProtKB-UniRule"/>
</dbReference>
<dbReference type="GO" id="GO:0005681">
    <property type="term" value="C:spliceosomal complex"/>
    <property type="evidence" value="ECO:0007669"/>
    <property type="project" value="UniProtKB-KW"/>
</dbReference>
<dbReference type="Proteomes" id="UP000193467">
    <property type="component" value="Unassembled WGS sequence"/>
</dbReference>
<dbReference type="STRING" id="106004.A0A1Y2G273"/>
<evidence type="ECO:0000256" key="11">
    <source>
        <dbReference type="SAM" id="MobiDB-lite"/>
    </source>
</evidence>
<evidence type="ECO:0000313" key="14">
    <source>
        <dbReference type="Proteomes" id="UP000193467"/>
    </source>
</evidence>
<dbReference type="Pfam" id="PF00076">
    <property type="entry name" value="RRM_1"/>
    <property type="match status" value="2"/>
</dbReference>
<dbReference type="InParanoid" id="A0A1Y2G273"/>
<dbReference type="InterPro" id="IPR012677">
    <property type="entry name" value="Nucleotide-bd_a/b_plait_sf"/>
</dbReference>
<gene>
    <name evidence="13" type="ORF">BCR35DRAFT_298625</name>
</gene>
<sequence>MSTSAEASPIAGPSSSTQAAPPPADATPAPAPTTEDAEMEDGTADALPEDASEVLYINNLNERIKLEVMKQSLTTLFKEYGKVLGVTAHRNIRMRGQAFVTLDSKDAAAQAVKEVKGFPLYGKPMQLTFARTRSDALVKKVAPEEMDQHKEERLKRKKISRRDNPLRRKHLAQKEAAKKAADTAAASGEAAPAPAAAAARRIVQMPDEYLPPNKILFVQNLPDDTTKEALEALFRPYPNLAEVRTIPGRKNIAFVEFADEASSSVARDALHNTKYGEGDASLKLKVTFAKHG</sequence>
<evidence type="ECO:0000256" key="5">
    <source>
        <dbReference type="ARBA" id="ARBA00022737"/>
    </source>
</evidence>
<organism evidence="13 14">
    <name type="scientific">Leucosporidium creatinivorum</name>
    <dbReference type="NCBI Taxonomy" id="106004"/>
    <lineage>
        <taxon>Eukaryota</taxon>
        <taxon>Fungi</taxon>
        <taxon>Dikarya</taxon>
        <taxon>Basidiomycota</taxon>
        <taxon>Pucciniomycotina</taxon>
        <taxon>Microbotryomycetes</taxon>
        <taxon>Leucosporidiales</taxon>
        <taxon>Leucosporidium</taxon>
    </lineage>
</organism>
<keyword evidence="14" id="KW-1185">Reference proteome</keyword>
<feature type="compositionally biased region" description="Basic and acidic residues" evidence="11">
    <location>
        <begin position="144"/>
        <end position="154"/>
    </location>
</feature>
<accession>A0A1Y2G273</accession>
<dbReference type="AlphaFoldDB" id="A0A1Y2G273"/>
<reference evidence="13 14" key="1">
    <citation type="submission" date="2016-07" db="EMBL/GenBank/DDBJ databases">
        <title>Pervasive Adenine N6-methylation of Active Genes in Fungi.</title>
        <authorList>
            <consortium name="DOE Joint Genome Institute"/>
            <person name="Mondo S.J."/>
            <person name="Dannebaum R.O."/>
            <person name="Kuo R.C."/>
            <person name="Labutti K."/>
            <person name="Haridas S."/>
            <person name="Kuo A."/>
            <person name="Salamov A."/>
            <person name="Ahrendt S.R."/>
            <person name="Lipzen A."/>
            <person name="Sullivan W."/>
            <person name="Andreopoulos W.B."/>
            <person name="Clum A."/>
            <person name="Lindquist E."/>
            <person name="Daum C."/>
            <person name="Ramamoorthy G.K."/>
            <person name="Gryganskyi A."/>
            <person name="Culley D."/>
            <person name="Magnuson J.K."/>
            <person name="James T.Y."/>
            <person name="O'Malley M.A."/>
            <person name="Stajich J.E."/>
            <person name="Spatafora J.W."/>
            <person name="Visel A."/>
            <person name="Grigoriev I.V."/>
        </authorList>
    </citation>
    <scope>NUCLEOTIDE SEQUENCE [LARGE SCALE GENOMIC DNA]</scope>
    <source>
        <strain evidence="13 14">62-1032</strain>
    </source>
</reference>
<comment type="subcellular location">
    <subcellularLocation>
        <location evidence="1">Nucleus</location>
    </subcellularLocation>
</comment>
<evidence type="ECO:0000256" key="10">
    <source>
        <dbReference type="PROSITE-ProRule" id="PRU00176"/>
    </source>
</evidence>
<dbReference type="CDD" id="cd12247">
    <property type="entry name" value="RRM2_U1A_like"/>
    <property type="match status" value="1"/>
</dbReference>
<feature type="compositionally biased region" description="Basic and acidic residues" evidence="11">
    <location>
        <begin position="161"/>
        <end position="181"/>
    </location>
</feature>
<dbReference type="GO" id="GO:0006397">
    <property type="term" value="P:mRNA processing"/>
    <property type="evidence" value="ECO:0007669"/>
    <property type="project" value="UniProtKB-KW"/>
</dbReference>
<evidence type="ECO:0000256" key="7">
    <source>
        <dbReference type="ARBA" id="ARBA00023187"/>
    </source>
</evidence>